<protein>
    <submittedName>
        <fullName evidence="1">Uncharacterized protein</fullName>
    </submittedName>
</protein>
<dbReference type="AlphaFoldDB" id="A0A2T4APD3"/>
<keyword evidence="2" id="KW-1185">Reference proteome</keyword>
<reference evidence="1 2" key="1">
    <citation type="submission" date="2016-07" db="EMBL/GenBank/DDBJ databases">
        <title>Multiple horizontal gene transfer events from other fungi enriched the ability of initially mycotrophic Trichoderma (Ascomycota) to feed on dead plant biomass.</title>
        <authorList>
            <consortium name="DOE Joint Genome Institute"/>
            <person name="Aerts A."/>
            <person name="Atanasova L."/>
            <person name="Chenthamara K."/>
            <person name="Zhang J."/>
            <person name="Grujic M."/>
            <person name="Henrissat B."/>
            <person name="Kuo A."/>
            <person name="Salamov A."/>
            <person name="Lipzen A."/>
            <person name="Labutti K."/>
            <person name="Barry K."/>
            <person name="Miao Y."/>
            <person name="Rahimi M.J."/>
            <person name="Shen Q."/>
            <person name="Grigoriev I.V."/>
            <person name="Kubicek C.P."/>
            <person name="Druzhinina I.S."/>
        </authorList>
    </citation>
    <scope>NUCLEOTIDE SEQUENCE [LARGE SCALE GENOMIC DNA]</scope>
    <source>
        <strain evidence="1 2">CBS 226.95</strain>
    </source>
</reference>
<dbReference type="Proteomes" id="UP000241690">
    <property type="component" value="Unassembled WGS sequence"/>
</dbReference>
<dbReference type="EMBL" id="KZ679676">
    <property type="protein sequence ID" value="PTB58927.1"/>
    <property type="molecule type" value="Genomic_DNA"/>
</dbReference>
<sequence length="136" mass="15499">MANCNTKRPFARPRRDGTWTFPLFVLVPAPSPGLSGSSRLLRSSEVLVRPETLPATNIPFKLRPKTRLALVSTLVHSFSLLARRRILGFWEAPLFFCCFQSLFLQKPRVVVASFLWPPCPPDCFASHHHHSFSYCF</sequence>
<evidence type="ECO:0000313" key="2">
    <source>
        <dbReference type="Proteomes" id="UP000241690"/>
    </source>
</evidence>
<dbReference type="RefSeq" id="XP_024778604.1">
    <property type="nucleotide sequence ID" value="XM_024914085.1"/>
</dbReference>
<accession>A0A2T4APD3</accession>
<organism evidence="1 2">
    <name type="scientific">Trichoderma harzianum CBS 226.95</name>
    <dbReference type="NCBI Taxonomy" id="983964"/>
    <lineage>
        <taxon>Eukaryota</taxon>
        <taxon>Fungi</taxon>
        <taxon>Dikarya</taxon>
        <taxon>Ascomycota</taxon>
        <taxon>Pezizomycotina</taxon>
        <taxon>Sordariomycetes</taxon>
        <taxon>Hypocreomycetidae</taxon>
        <taxon>Hypocreales</taxon>
        <taxon>Hypocreaceae</taxon>
        <taxon>Trichoderma</taxon>
    </lineage>
</organism>
<proteinExistence type="predicted"/>
<gene>
    <name evidence="1" type="ORF">M431DRAFT_290899</name>
</gene>
<name>A0A2T4APD3_TRIHA</name>
<dbReference type="GeneID" id="36622650"/>
<evidence type="ECO:0000313" key="1">
    <source>
        <dbReference type="EMBL" id="PTB58927.1"/>
    </source>
</evidence>